<gene>
    <name evidence="2" type="ORF">XDN619_LOCUS25994</name>
</gene>
<feature type="compositionally biased region" description="Polar residues" evidence="1">
    <location>
        <begin position="19"/>
        <end position="39"/>
    </location>
</feature>
<organism evidence="2 3">
    <name type="scientific">Rotaria magnacalcarata</name>
    <dbReference type="NCBI Taxonomy" id="392030"/>
    <lineage>
        <taxon>Eukaryota</taxon>
        <taxon>Metazoa</taxon>
        <taxon>Spiralia</taxon>
        <taxon>Gnathifera</taxon>
        <taxon>Rotifera</taxon>
        <taxon>Eurotatoria</taxon>
        <taxon>Bdelloidea</taxon>
        <taxon>Philodinida</taxon>
        <taxon>Philodinidae</taxon>
        <taxon>Rotaria</taxon>
    </lineage>
</organism>
<evidence type="ECO:0000313" key="2">
    <source>
        <dbReference type="EMBL" id="CAF2136908.1"/>
    </source>
</evidence>
<feature type="region of interest" description="Disordered" evidence="1">
    <location>
        <begin position="19"/>
        <end position="63"/>
    </location>
</feature>
<sequence length="214" mass="23130">MGNICSWCVKNEDQSQLNGSLNDTSEIQNPQQTSVSASEVSERTPLLSKSGNDNYPSTTPVTLSSPLNGEVLSVIPPPQQPVSDQVRVETGTEIQTAQSEMARIVEGMFSKLIDITGGGGGSNIHQANANAYRVNSENDSLKQLLMKSLSSPKLLAIPDAGLNNLPSLLSGRPVSSEVCRYVVHTGVAVTVRLFCAFYQLPFLIYVNNDKRFFP</sequence>
<accession>A0A816WMD4</accession>
<reference evidence="2" key="1">
    <citation type="submission" date="2021-02" db="EMBL/GenBank/DDBJ databases">
        <authorList>
            <person name="Nowell W R."/>
        </authorList>
    </citation>
    <scope>NUCLEOTIDE SEQUENCE</scope>
</reference>
<comment type="caution">
    <text evidence="2">The sequence shown here is derived from an EMBL/GenBank/DDBJ whole genome shotgun (WGS) entry which is preliminary data.</text>
</comment>
<dbReference type="EMBL" id="CAJNRG010012038">
    <property type="protein sequence ID" value="CAF2136908.1"/>
    <property type="molecule type" value="Genomic_DNA"/>
</dbReference>
<dbReference type="Proteomes" id="UP000663887">
    <property type="component" value="Unassembled WGS sequence"/>
</dbReference>
<name>A0A816WMD4_9BILA</name>
<evidence type="ECO:0000256" key="1">
    <source>
        <dbReference type="SAM" id="MobiDB-lite"/>
    </source>
</evidence>
<proteinExistence type="predicted"/>
<feature type="compositionally biased region" description="Polar residues" evidence="1">
    <location>
        <begin position="47"/>
        <end position="63"/>
    </location>
</feature>
<evidence type="ECO:0000313" key="3">
    <source>
        <dbReference type="Proteomes" id="UP000663887"/>
    </source>
</evidence>
<dbReference type="AlphaFoldDB" id="A0A816WMD4"/>
<protein>
    <submittedName>
        <fullName evidence="2">Uncharacterized protein</fullName>
    </submittedName>
</protein>